<proteinExistence type="predicted"/>
<keyword evidence="3" id="KW-1185">Reference proteome</keyword>
<dbReference type="RefSeq" id="WP_027842571.1">
    <property type="nucleotide sequence ID" value="NZ_LMTZ01000013.1"/>
</dbReference>
<gene>
    <name evidence="2" type="ORF">BC008_36135</name>
</gene>
<dbReference type="Proteomes" id="UP000053372">
    <property type="component" value="Unassembled WGS sequence"/>
</dbReference>
<comment type="caution">
    <text evidence="2">The sequence shown here is derived from an EMBL/GenBank/DDBJ whole genome shotgun (WGS) entry which is preliminary data.</text>
</comment>
<dbReference type="EMBL" id="LMTZ01000013">
    <property type="protein sequence ID" value="KST69793.1"/>
    <property type="molecule type" value="Genomic_DNA"/>
</dbReference>
<protein>
    <submittedName>
        <fullName evidence="2">Uncharacterized protein</fullName>
    </submittedName>
</protein>
<feature type="coiled-coil region" evidence="1">
    <location>
        <begin position="43"/>
        <end position="135"/>
    </location>
</feature>
<organism evidence="2 3">
    <name type="scientific">Mastigocoleus testarum BC008</name>
    <dbReference type="NCBI Taxonomy" id="371196"/>
    <lineage>
        <taxon>Bacteria</taxon>
        <taxon>Bacillati</taxon>
        <taxon>Cyanobacteriota</taxon>
        <taxon>Cyanophyceae</taxon>
        <taxon>Nostocales</taxon>
        <taxon>Hapalosiphonaceae</taxon>
        <taxon>Mastigocoleus</taxon>
    </lineage>
</organism>
<accession>A0A0V7ZZP4</accession>
<dbReference type="AlphaFoldDB" id="A0A0V7ZZP4"/>
<sequence>MDISSIPKVFWYSLSISLLSLTTGLTVSSIFATSVSVEVANSKINLSKNINSVQRINQDLKNKVEELEEIDKAYKQLQQKYNRLLKSTKPSVTQELKELNREIQKFQSRVRKIENEDLKEKILQNEEKLEAINEQISVN</sequence>
<reference evidence="2 3" key="1">
    <citation type="journal article" date="2015" name="Genome Announc.">
        <title>Draft Genome of the Euendolithic (true boring) Cyanobacterium Mastigocoleus testarum strain BC008.</title>
        <authorList>
            <person name="Guida B.S."/>
            <person name="Garcia-Pichel F."/>
        </authorList>
    </citation>
    <scope>NUCLEOTIDE SEQUENCE [LARGE SCALE GENOMIC DNA]</scope>
    <source>
        <strain evidence="2 3">BC008</strain>
    </source>
</reference>
<name>A0A0V7ZZP4_9CYAN</name>
<evidence type="ECO:0000313" key="3">
    <source>
        <dbReference type="Proteomes" id="UP000053372"/>
    </source>
</evidence>
<keyword evidence="1" id="KW-0175">Coiled coil</keyword>
<evidence type="ECO:0000313" key="2">
    <source>
        <dbReference type="EMBL" id="KST69793.1"/>
    </source>
</evidence>
<evidence type="ECO:0000256" key="1">
    <source>
        <dbReference type="SAM" id="Coils"/>
    </source>
</evidence>